<dbReference type="InterPro" id="IPR052360">
    <property type="entry name" value="Transcr_Regulatory_Proteins"/>
</dbReference>
<dbReference type="SMART" id="SM00066">
    <property type="entry name" value="GAL4"/>
    <property type="match status" value="1"/>
</dbReference>
<evidence type="ECO:0000313" key="8">
    <source>
        <dbReference type="EMBL" id="KAH6898103.1"/>
    </source>
</evidence>
<dbReference type="GO" id="GO:0008270">
    <property type="term" value="F:zinc ion binding"/>
    <property type="evidence" value="ECO:0007669"/>
    <property type="project" value="InterPro"/>
</dbReference>
<keyword evidence="3" id="KW-0805">Transcription regulation</keyword>
<dbReference type="PROSITE" id="PS50048">
    <property type="entry name" value="ZN2_CY6_FUNGAL_2"/>
    <property type="match status" value="1"/>
</dbReference>
<sequence length="519" mass="58293">MQSSAPEDGPVLAQPRRKRAKHTRSRLGCGVCRIRRIRCDRGRPFCERCTKTGRKCDGYLPSGEKVPSADEDRPGKLYLKSRPPSYSLLCGLGGLSISLGPEAGRSLRYFQQNTALEIAGYFDSDLWSTIVLQISRREQCVQQMVVAIGLLHESFHHDYAGGYGSSLNQALRQQAIREYSVGIGLLNNHISTQGWANLEITLMCSILCVAFEWMRGDYRAAQTHLWSSLSILAQWHNKKTTRLSGTSLSSPSGLLIKTKLRPVCTSLVLQTRSMPINVYRPWHKVMDIRQSMKPFESLEQAKHSLDVLLSDALPETLCPNTTGQAYQERVWDLARTLTEWSRHFDAYLEKAPDERHSPPVTIMLLWHTSARILLTASLTEEESSFDKYLPEFSDIVERIEGLVSSSLTRFSVDIGVVPVLYYVAIKCRHPRVRRKALGMLREAPRREAVWDSLGAACVVAEVIRVEEHGLGEVCGAADVPGASRVCHMDVVTDIENRRIRISTMQQGSGAWSKGKILVW</sequence>
<keyword evidence="2" id="KW-0862">Zinc</keyword>
<keyword evidence="1" id="KW-0479">Metal-binding</keyword>
<dbReference type="InterPro" id="IPR001138">
    <property type="entry name" value="Zn2Cys6_DnaBD"/>
</dbReference>
<keyword evidence="5" id="KW-0804">Transcription</keyword>
<dbReference type="PANTHER" id="PTHR36206">
    <property type="entry name" value="ASPERCRYPTIN BIOSYNTHESIS CLUSTER-SPECIFIC TRANSCRIPTION REGULATOR ATNN-RELATED"/>
    <property type="match status" value="1"/>
</dbReference>
<dbReference type="Proteomes" id="UP000777438">
    <property type="component" value="Unassembled WGS sequence"/>
</dbReference>
<dbReference type="SUPFAM" id="SSF57701">
    <property type="entry name" value="Zn2/Cys6 DNA-binding domain"/>
    <property type="match status" value="1"/>
</dbReference>
<dbReference type="GO" id="GO:0000981">
    <property type="term" value="F:DNA-binding transcription factor activity, RNA polymerase II-specific"/>
    <property type="evidence" value="ECO:0007669"/>
    <property type="project" value="InterPro"/>
</dbReference>
<dbReference type="GO" id="GO:0003677">
    <property type="term" value="F:DNA binding"/>
    <property type="evidence" value="ECO:0007669"/>
    <property type="project" value="UniProtKB-KW"/>
</dbReference>
<evidence type="ECO:0000256" key="2">
    <source>
        <dbReference type="ARBA" id="ARBA00022833"/>
    </source>
</evidence>
<evidence type="ECO:0000259" key="7">
    <source>
        <dbReference type="PROSITE" id="PS50048"/>
    </source>
</evidence>
<reference evidence="8 9" key="1">
    <citation type="journal article" date="2021" name="Nat. Commun.">
        <title>Genetic determinants of endophytism in the Arabidopsis root mycobiome.</title>
        <authorList>
            <person name="Mesny F."/>
            <person name="Miyauchi S."/>
            <person name="Thiergart T."/>
            <person name="Pickel B."/>
            <person name="Atanasova L."/>
            <person name="Karlsson M."/>
            <person name="Huettel B."/>
            <person name="Barry K.W."/>
            <person name="Haridas S."/>
            <person name="Chen C."/>
            <person name="Bauer D."/>
            <person name="Andreopoulos W."/>
            <person name="Pangilinan J."/>
            <person name="LaButti K."/>
            <person name="Riley R."/>
            <person name="Lipzen A."/>
            <person name="Clum A."/>
            <person name="Drula E."/>
            <person name="Henrissat B."/>
            <person name="Kohler A."/>
            <person name="Grigoriev I.V."/>
            <person name="Martin F.M."/>
            <person name="Hacquard S."/>
        </authorList>
    </citation>
    <scope>NUCLEOTIDE SEQUENCE [LARGE SCALE GENOMIC DNA]</scope>
    <source>
        <strain evidence="8 9">MPI-CAGE-CH-0241</strain>
    </source>
</reference>
<proteinExistence type="predicted"/>
<dbReference type="Gene3D" id="4.10.240.10">
    <property type="entry name" value="Zn(2)-C6 fungal-type DNA-binding domain"/>
    <property type="match status" value="1"/>
</dbReference>
<evidence type="ECO:0000256" key="3">
    <source>
        <dbReference type="ARBA" id="ARBA00023015"/>
    </source>
</evidence>
<dbReference type="EMBL" id="JAGPYM010000002">
    <property type="protein sequence ID" value="KAH6898103.1"/>
    <property type="molecule type" value="Genomic_DNA"/>
</dbReference>
<keyword evidence="9" id="KW-1185">Reference proteome</keyword>
<keyword evidence="4" id="KW-0238">DNA-binding</keyword>
<name>A0A9P8WDC8_9HYPO</name>
<keyword evidence="6" id="KW-0539">Nucleus</keyword>
<accession>A0A9P8WDC8</accession>
<gene>
    <name evidence="8" type="ORF">B0T10DRAFT_535065</name>
</gene>
<evidence type="ECO:0000256" key="6">
    <source>
        <dbReference type="ARBA" id="ARBA00023242"/>
    </source>
</evidence>
<evidence type="ECO:0000256" key="5">
    <source>
        <dbReference type="ARBA" id="ARBA00023163"/>
    </source>
</evidence>
<dbReference type="Pfam" id="PF00172">
    <property type="entry name" value="Zn_clus"/>
    <property type="match status" value="1"/>
</dbReference>
<dbReference type="AlphaFoldDB" id="A0A9P8WDC8"/>
<dbReference type="InterPro" id="IPR036864">
    <property type="entry name" value="Zn2-C6_fun-type_DNA-bd_sf"/>
</dbReference>
<feature type="domain" description="Zn(2)-C6 fungal-type" evidence="7">
    <location>
        <begin position="28"/>
        <end position="56"/>
    </location>
</feature>
<evidence type="ECO:0000256" key="1">
    <source>
        <dbReference type="ARBA" id="ARBA00022723"/>
    </source>
</evidence>
<evidence type="ECO:0000313" key="9">
    <source>
        <dbReference type="Proteomes" id="UP000777438"/>
    </source>
</evidence>
<organism evidence="8 9">
    <name type="scientific">Thelonectria olida</name>
    <dbReference type="NCBI Taxonomy" id="1576542"/>
    <lineage>
        <taxon>Eukaryota</taxon>
        <taxon>Fungi</taxon>
        <taxon>Dikarya</taxon>
        <taxon>Ascomycota</taxon>
        <taxon>Pezizomycotina</taxon>
        <taxon>Sordariomycetes</taxon>
        <taxon>Hypocreomycetidae</taxon>
        <taxon>Hypocreales</taxon>
        <taxon>Nectriaceae</taxon>
        <taxon>Thelonectria</taxon>
    </lineage>
</organism>
<comment type="caution">
    <text evidence="8">The sequence shown here is derived from an EMBL/GenBank/DDBJ whole genome shotgun (WGS) entry which is preliminary data.</text>
</comment>
<dbReference type="OrthoDB" id="3598904at2759"/>
<evidence type="ECO:0000256" key="4">
    <source>
        <dbReference type="ARBA" id="ARBA00023125"/>
    </source>
</evidence>
<dbReference type="PANTHER" id="PTHR36206:SF12">
    <property type="entry name" value="ASPERCRYPTIN BIOSYNTHESIS CLUSTER-SPECIFIC TRANSCRIPTION REGULATOR ATNN-RELATED"/>
    <property type="match status" value="1"/>
</dbReference>
<dbReference type="PROSITE" id="PS00463">
    <property type="entry name" value="ZN2_CY6_FUNGAL_1"/>
    <property type="match status" value="1"/>
</dbReference>
<protein>
    <recommendedName>
        <fullName evidence="7">Zn(2)-C6 fungal-type domain-containing protein</fullName>
    </recommendedName>
</protein>